<proteinExistence type="predicted"/>
<gene>
    <name evidence="1" type="ORF">BFJ69_g15994</name>
</gene>
<protein>
    <submittedName>
        <fullName evidence="1">Uncharacterized protein</fullName>
    </submittedName>
</protein>
<organism evidence="1 2">
    <name type="scientific">Fusarium oxysporum</name>
    <name type="common">Fusarium vascular wilt</name>
    <dbReference type="NCBI Taxonomy" id="5507"/>
    <lineage>
        <taxon>Eukaryota</taxon>
        <taxon>Fungi</taxon>
        <taxon>Dikarya</taxon>
        <taxon>Ascomycota</taxon>
        <taxon>Pezizomycotina</taxon>
        <taxon>Sordariomycetes</taxon>
        <taxon>Hypocreomycetidae</taxon>
        <taxon>Hypocreales</taxon>
        <taxon>Nectriaceae</taxon>
        <taxon>Fusarium</taxon>
        <taxon>Fusarium oxysporum species complex</taxon>
    </lineage>
</organism>
<dbReference type="AlphaFoldDB" id="A0A420NE98"/>
<accession>A0A420NE98</accession>
<name>A0A420NE98_FUSOX</name>
<sequence>MKLDMYYRTLRDSPVSYAAVALPPGFGWGFFEERWGEDHPAWVEEAKEAVQWLWDTKYRNIGISRSRYQQKWVQW</sequence>
<dbReference type="Proteomes" id="UP000285084">
    <property type="component" value="Unassembled WGS sequence"/>
</dbReference>
<evidence type="ECO:0000313" key="1">
    <source>
        <dbReference type="EMBL" id="RKK65768.1"/>
    </source>
</evidence>
<reference evidence="1 2" key="1">
    <citation type="journal article" date="2018" name="Sci. Rep.">
        <title>Characterisation of pathogen-specific regions and novel effector candidates in Fusarium oxysporum f. sp. cepae.</title>
        <authorList>
            <person name="Armitage A.D."/>
            <person name="Taylor A."/>
            <person name="Sobczyk M.K."/>
            <person name="Baxter L."/>
            <person name="Greenfield B.P."/>
            <person name="Bates H.J."/>
            <person name="Wilson F."/>
            <person name="Jackson A.C."/>
            <person name="Ott S."/>
            <person name="Harrison R.J."/>
            <person name="Clarkson J.P."/>
        </authorList>
    </citation>
    <scope>NUCLEOTIDE SEQUENCE [LARGE SCALE GENOMIC DNA]</scope>
    <source>
        <strain evidence="1 2">Fo_A13</strain>
    </source>
</reference>
<dbReference type="EMBL" id="MRCX01000369">
    <property type="protein sequence ID" value="RKK65768.1"/>
    <property type="molecule type" value="Genomic_DNA"/>
</dbReference>
<evidence type="ECO:0000313" key="2">
    <source>
        <dbReference type="Proteomes" id="UP000285084"/>
    </source>
</evidence>
<comment type="caution">
    <text evidence="1">The sequence shown here is derived from an EMBL/GenBank/DDBJ whole genome shotgun (WGS) entry which is preliminary data.</text>
</comment>